<protein>
    <submittedName>
        <fullName evidence="2">Uncharacterized protein</fullName>
    </submittedName>
</protein>
<reference evidence="2" key="2">
    <citation type="submission" date="2020-09" db="EMBL/GenBank/DDBJ databases">
        <authorList>
            <person name="Sun Q."/>
            <person name="Ohkuma M."/>
        </authorList>
    </citation>
    <scope>NUCLEOTIDE SEQUENCE</scope>
    <source>
        <strain evidence="2">JCM 3276</strain>
    </source>
</reference>
<keyword evidence="1" id="KW-0812">Transmembrane</keyword>
<feature type="transmembrane region" description="Helical" evidence="1">
    <location>
        <begin position="12"/>
        <end position="33"/>
    </location>
</feature>
<dbReference type="EMBL" id="BMRB01000006">
    <property type="protein sequence ID" value="GGS51607.1"/>
    <property type="molecule type" value="Genomic_DNA"/>
</dbReference>
<keyword evidence="3" id="KW-1185">Reference proteome</keyword>
<sequence>MANFDPKTVTPIEWTGIGAGAAAFLFSFFPWISLGFLGGFSAWNAGFLAWFPVLLLIGAGVVVLLPHLGTEVRNRTMLWLGLSGAAAVLILLRWLTYGEFMGAAGIGLFLTLLAAGVSVAGAYLSFKAAKRPAA</sequence>
<organism evidence="2 3">
    <name type="scientific">Actinokineospora fastidiosa</name>
    <dbReference type="NCBI Taxonomy" id="1816"/>
    <lineage>
        <taxon>Bacteria</taxon>
        <taxon>Bacillati</taxon>
        <taxon>Actinomycetota</taxon>
        <taxon>Actinomycetes</taxon>
        <taxon>Pseudonocardiales</taxon>
        <taxon>Pseudonocardiaceae</taxon>
        <taxon>Actinokineospora</taxon>
    </lineage>
</organism>
<evidence type="ECO:0000313" key="3">
    <source>
        <dbReference type="Proteomes" id="UP000660680"/>
    </source>
</evidence>
<comment type="caution">
    <text evidence="2">The sequence shown here is derived from an EMBL/GenBank/DDBJ whole genome shotgun (WGS) entry which is preliminary data.</text>
</comment>
<keyword evidence="1" id="KW-1133">Transmembrane helix</keyword>
<dbReference type="AlphaFoldDB" id="A0A918GP11"/>
<feature type="transmembrane region" description="Helical" evidence="1">
    <location>
        <begin position="101"/>
        <end position="126"/>
    </location>
</feature>
<feature type="transmembrane region" description="Helical" evidence="1">
    <location>
        <begin position="77"/>
        <end position="95"/>
    </location>
</feature>
<gene>
    <name evidence="2" type="ORF">GCM10010171_53330</name>
</gene>
<feature type="transmembrane region" description="Helical" evidence="1">
    <location>
        <begin position="45"/>
        <end position="65"/>
    </location>
</feature>
<reference evidence="2" key="1">
    <citation type="journal article" date="2014" name="Int. J. Syst. Evol. Microbiol.">
        <title>Complete genome sequence of Corynebacterium casei LMG S-19264T (=DSM 44701T), isolated from a smear-ripened cheese.</title>
        <authorList>
            <consortium name="US DOE Joint Genome Institute (JGI-PGF)"/>
            <person name="Walter F."/>
            <person name="Albersmeier A."/>
            <person name="Kalinowski J."/>
            <person name="Ruckert C."/>
        </authorList>
    </citation>
    <scope>NUCLEOTIDE SEQUENCE</scope>
    <source>
        <strain evidence="2">JCM 3276</strain>
    </source>
</reference>
<name>A0A918GP11_9PSEU</name>
<accession>A0A918GP11</accession>
<evidence type="ECO:0000313" key="2">
    <source>
        <dbReference type="EMBL" id="GGS51607.1"/>
    </source>
</evidence>
<evidence type="ECO:0000256" key="1">
    <source>
        <dbReference type="SAM" id="Phobius"/>
    </source>
</evidence>
<proteinExistence type="predicted"/>
<dbReference type="RefSeq" id="WP_189213354.1">
    <property type="nucleotide sequence ID" value="NZ_BMRB01000006.1"/>
</dbReference>
<keyword evidence="1" id="KW-0472">Membrane</keyword>
<dbReference type="Proteomes" id="UP000660680">
    <property type="component" value="Unassembled WGS sequence"/>
</dbReference>